<dbReference type="RefSeq" id="WP_390205182.1">
    <property type="nucleotide sequence ID" value="NZ_JBHSZC010000001.1"/>
</dbReference>
<keyword evidence="2" id="KW-0413">Isomerase</keyword>
<dbReference type="EMBL" id="JBHTAX010000001">
    <property type="protein sequence ID" value="MFC7189746.1"/>
    <property type="molecule type" value="Genomic_DNA"/>
</dbReference>
<dbReference type="Proteomes" id="UP001596417">
    <property type="component" value="Unassembled WGS sequence"/>
</dbReference>
<accession>A0ABD5YNQ0</accession>
<evidence type="ECO:0000259" key="1">
    <source>
        <dbReference type="Pfam" id="PF01261"/>
    </source>
</evidence>
<proteinExistence type="predicted"/>
<dbReference type="Gene3D" id="3.20.20.150">
    <property type="entry name" value="Divalent-metal-dependent TIM barrel enzymes"/>
    <property type="match status" value="1"/>
</dbReference>
<dbReference type="GO" id="GO:0016853">
    <property type="term" value="F:isomerase activity"/>
    <property type="evidence" value="ECO:0007669"/>
    <property type="project" value="UniProtKB-KW"/>
</dbReference>
<dbReference type="PANTHER" id="PTHR12110">
    <property type="entry name" value="HYDROXYPYRUVATE ISOMERASE"/>
    <property type="match status" value="1"/>
</dbReference>
<name>A0ABD5YNQ0_9EURY</name>
<reference evidence="2 3" key="1">
    <citation type="journal article" date="2019" name="Int. J. Syst. Evol. Microbiol.">
        <title>The Global Catalogue of Microorganisms (GCM) 10K type strain sequencing project: providing services to taxonomists for standard genome sequencing and annotation.</title>
        <authorList>
            <consortium name="The Broad Institute Genomics Platform"/>
            <consortium name="The Broad Institute Genome Sequencing Center for Infectious Disease"/>
            <person name="Wu L."/>
            <person name="Ma J."/>
        </authorList>
    </citation>
    <scope>NUCLEOTIDE SEQUENCE [LARGE SCALE GENOMIC DNA]</scope>
    <source>
        <strain evidence="2 3">RDMS1</strain>
    </source>
</reference>
<keyword evidence="3" id="KW-1185">Reference proteome</keyword>
<dbReference type="InterPro" id="IPR050312">
    <property type="entry name" value="IolE/XylAMocC-like"/>
</dbReference>
<dbReference type="InterPro" id="IPR013022">
    <property type="entry name" value="Xyl_isomerase-like_TIM-brl"/>
</dbReference>
<evidence type="ECO:0000313" key="3">
    <source>
        <dbReference type="Proteomes" id="UP001596417"/>
    </source>
</evidence>
<dbReference type="AlphaFoldDB" id="A0ABD5YNQ0"/>
<dbReference type="Pfam" id="PF01261">
    <property type="entry name" value="AP_endonuc_2"/>
    <property type="match status" value="1"/>
</dbReference>
<feature type="domain" description="Xylose isomerase-like TIM barrel" evidence="1">
    <location>
        <begin position="21"/>
        <end position="150"/>
    </location>
</feature>
<dbReference type="SUPFAM" id="SSF51658">
    <property type="entry name" value="Xylose isomerase-like"/>
    <property type="match status" value="1"/>
</dbReference>
<protein>
    <submittedName>
        <fullName evidence="2">Sugar phosphate isomerase/epimerase family protein</fullName>
    </submittedName>
</protein>
<dbReference type="InterPro" id="IPR036237">
    <property type="entry name" value="Xyl_isomerase-like_sf"/>
</dbReference>
<gene>
    <name evidence="2" type="ORF">ACFQL7_07655</name>
</gene>
<sequence length="166" mass="18871">MARRDVLRIARSDERNRGVAQRLCRSAAEHGLTLCYHNHDHEFTRLDDAEGRMAFEVLVDHLDERVEFEFDVGWVGTAGVDPIEVLHTYGDRTPLIHLKDMVFEAGESVRLGEGDLDVAGVVEAAVETDVTWLIYEHEQPDDADTSMRKAATQLNEHVEQIEEFVQ</sequence>
<comment type="caution">
    <text evidence="2">The sequence shown here is derived from an EMBL/GenBank/DDBJ whole genome shotgun (WGS) entry which is preliminary data.</text>
</comment>
<dbReference type="PANTHER" id="PTHR12110:SF41">
    <property type="entry name" value="INOSOSE DEHYDRATASE"/>
    <property type="match status" value="1"/>
</dbReference>
<evidence type="ECO:0000313" key="2">
    <source>
        <dbReference type="EMBL" id="MFC7189746.1"/>
    </source>
</evidence>
<organism evidence="2 3">
    <name type="scientific">Halocatena marina</name>
    <dbReference type="NCBI Taxonomy" id="2934937"/>
    <lineage>
        <taxon>Archaea</taxon>
        <taxon>Methanobacteriati</taxon>
        <taxon>Methanobacteriota</taxon>
        <taxon>Stenosarchaea group</taxon>
        <taxon>Halobacteria</taxon>
        <taxon>Halobacteriales</taxon>
        <taxon>Natronomonadaceae</taxon>
        <taxon>Halocatena</taxon>
    </lineage>
</organism>